<organism evidence="1 2">
    <name type="scientific">Amycolatopsis plumensis</name>
    <dbReference type="NCBI Taxonomy" id="236508"/>
    <lineage>
        <taxon>Bacteria</taxon>
        <taxon>Bacillati</taxon>
        <taxon>Actinomycetota</taxon>
        <taxon>Actinomycetes</taxon>
        <taxon>Pseudonocardiales</taxon>
        <taxon>Pseudonocardiaceae</taxon>
        <taxon>Amycolatopsis</taxon>
    </lineage>
</organism>
<dbReference type="EMBL" id="JBHMBK010000004">
    <property type="protein sequence ID" value="MFB9683926.1"/>
    <property type="molecule type" value="Genomic_DNA"/>
</dbReference>
<name>A0ABV5U0I2_9PSEU</name>
<comment type="caution">
    <text evidence="1">The sequence shown here is derived from an EMBL/GenBank/DDBJ whole genome shotgun (WGS) entry which is preliminary data.</text>
</comment>
<dbReference type="RefSeq" id="WP_378190342.1">
    <property type="nucleotide sequence ID" value="NZ_JBHMBK010000004.1"/>
</dbReference>
<reference evidence="1 2" key="1">
    <citation type="submission" date="2024-09" db="EMBL/GenBank/DDBJ databases">
        <authorList>
            <person name="Sun Q."/>
            <person name="Mori K."/>
        </authorList>
    </citation>
    <scope>NUCLEOTIDE SEQUENCE [LARGE SCALE GENOMIC DNA]</scope>
    <source>
        <strain evidence="1 2">JCM 13852</strain>
    </source>
</reference>
<proteinExistence type="predicted"/>
<keyword evidence="2" id="KW-1185">Reference proteome</keyword>
<gene>
    <name evidence="1" type="ORF">ACFFTO_06975</name>
</gene>
<sequence>MPFDGLPVEPVRTLIAFEQRREVEFVDIRDCTELPKLRRGADLTGVIELTIGPVALLGPDWESDIPGLWGAVADLVAGYRENGRAEVRFPDQSAYLTLEPVPPGLVRITVLAGPYRETAVTGEEKLLSALEAGAEEFFAKLEELTGRSVAGRRGPSAG</sequence>
<evidence type="ECO:0000313" key="2">
    <source>
        <dbReference type="Proteomes" id="UP001589535"/>
    </source>
</evidence>
<protein>
    <submittedName>
        <fullName evidence="1">Uncharacterized protein</fullName>
    </submittedName>
</protein>
<dbReference type="Proteomes" id="UP001589535">
    <property type="component" value="Unassembled WGS sequence"/>
</dbReference>
<accession>A0ABV5U0I2</accession>
<evidence type="ECO:0000313" key="1">
    <source>
        <dbReference type="EMBL" id="MFB9683926.1"/>
    </source>
</evidence>